<evidence type="ECO:0000313" key="1">
    <source>
        <dbReference type="EMBL" id="MYN18860.1"/>
    </source>
</evidence>
<organism evidence="1 2">
    <name type="scientific">Duganella vulcania</name>
    <dbReference type="NCBI Taxonomy" id="2692166"/>
    <lineage>
        <taxon>Bacteria</taxon>
        <taxon>Pseudomonadati</taxon>
        <taxon>Pseudomonadota</taxon>
        <taxon>Betaproteobacteria</taxon>
        <taxon>Burkholderiales</taxon>
        <taxon>Oxalobacteraceae</taxon>
        <taxon>Telluria group</taxon>
        <taxon>Duganella</taxon>
    </lineage>
</organism>
<protein>
    <submittedName>
        <fullName evidence="1">Uncharacterized protein</fullName>
    </submittedName>
</protein>
<name>A0A845HJ94_9BURK</name>
<reference evidence="1 2" key="1">
    <citation type="submission" date="2019-12" db="EMBL/GenBank/DDBJ databases">
        <title>Novel species isolated from a subtropical stream in China.</title>
        <authorList>
            <person name="Lu H."/>
        </authorList>
    </citation>
    <scope>NUCLEOTIDE SEQUENCE [LARGE SCALE GENOMIC DNA]</scope>
    <source>
        <strain evidence="1 2">FT107W</strain>
    </source>
</reference>
<comment type="caution">
    <text evidence="1">The sequence shown here is derived from an EMBL/GenBank/DDBJ whole genome shotgun (WGS) entry which is preliminary data.</text>
</comment>
<dbReference type="EMBL" id="WWCV01000036">
    <property type="protein sequence ID" value="MYN18860.1"/>
    <property type="molecule type" value="Genomic_DNA"/>
</dbReference>
<dbReference type="Proteomes" id="UP000484875">
    <property type="component" value="Unassembled WGS sequence"/>
</dbReference>
<proteinExistence type="predicted"/>
<dbReference type="AlphaFoldDB" id="A0A845HJ94"/>
<dbReference type="RefSeq" id="WP_161091368.1">
    <property type="nucleotide sequence ID" value="NZ_WWCV01000036.1"/>
</dbReference>
<accession>A0A845HJ94</accession>
<gene>
    <name evidence="1" type="ORF">GTP81_19105</name>
</gene>
<keyword evidence="2" id="KW-1185">Reference proteome</keyword>
<evidence type="ECO:0000313" key="2">
    <source>
        <dbReference type="Proteomes" id="UP000484875"/>
    </source>
</evidence>
<sequence length="208" mass="23716">MAKRSDFETSIFINCPVDGNYIPLLRSIVFTVLACGLSPRSALQERDSAAVRLDKIKKLIAHCQLGIHDISLTTLDHGSALPRFNMPFELGLDMGAREYGTGHLKSKVILIFDSEQYRYQQFLSDIAGQDISAHHNDAWIMMNKIRDWLNSLRTPQTPPLSAPTVLYEKFQDFQRRLPAICTMTGLDERNLDFNDYLYFATEWIALDA</sequence>